<feature type="transmembrane region" description="Helical" evidence="1">
    <location>
        <begin position="28"/>
        <end position="48"/>
    </location>
</feature>
<protein>
    <submittedName>
        <fullName evidence="2">Uncharacterized protein</fullName>
    </submittedName>
</protein>
<dbReference type="RefSeq" id="WP_188722092.1">
    <property type="nucleotide sequence ID" value="NZ_BMIF01000010.1"/>
</dbReference>
<reference evidence="2" key="1">
    <citation type="journal article" date="2014" name="Int. J. Syst. Evol. Microbiol.">
        <title>Complete genome sequence of Corynebacterium casei LMG S-19264T (=DSM 44701T), isolated from a smear-ripened cheese.</title>
        <authorList>
            <consortium name="US DOE Joint Genome Institute (JGI-PGF)"/>
            <person name="Walter F."/>
            <person name="Albersmeier A."/>
            <person name="Kalinowski J."/>
            <person name="Ruckert C."/>
        </authorList>
    </citation>
    <scope>NUCLEOTIDE SEQUENCE</scope>
    <source>
        <strain evidence="2">CGMCC 1.15320</strain>
    </source>
</reference>
<name>A0A916RX95_9HYPH</name>
<dbReference type="Proteomes" id="UP000636264">
    <property type="component" value="Unassembled WGS sequence"/>
</dbReference>
<comment type="caution">
    <text evidence="2">The sequence shown here is derived from an EMBL/GenBank/DDBJ whole genome shotgun (WGS) entry which is preliminary data.</text>
</comment>
<dbReference type="AlphaFoldDB" id="A0A916RX95"/>
<evidence type="ECO:0000313" key="3">
    <source>
        <dbReference type="Proteomes" id="UP000636264"/>
    </source>
</evidence>
<evidence type="ECO:0000313" key="2">
    <source>
        <dbReference type="EMBL" id="GGA75468.1"/>
    </source>
</evidence>
<organism evidence="2 3">
    <name type="scientific">Nitratireductor aestuarii</name>
    <dbReference type="NCBI Taxonomy" id="1735103"/>
    <lineage>
        <taxon>Bacteria</taxon>
        <taxon>Pseudomonadati</taxon>
        <taxon>Pseudomonadota</taxon>
        <taxon>Alphaproteobacteria</taxon>
        <taxon>Hyphomicrobiales</taxon>
        <taxon>Phyllobacteriaceae</taxon>
        <taxon>Nitratireductor</taxon>
    </lineage>
</organism>
<evidence type="ECO:0000256" key="1">
    <source>
        <dbReference type="SAM" id="Phobius"/>
    </source>
</evidence>
<keyword evidence="3" id="KW-1185">Reference proteome</keyword>
<proteinExistence type="predicted"/>
<keyword evidence="1" id="KW-0472">Membrane</keyword>
<accession>A0A916RX95</accession>
<keyword evidence="1" id="KW-1133">Transmembrane helix</keyword>
<dbReference type="EMBL" id="BMIF01000010">
    <property type="protein sequence ID" value="GGA75468.1"/>
    <property type="molecule type" value="Genomic_DNA"/>
</dbReference>
<reference evidence="2" key="2">
    <citation type="submission" date="2020-09" db="EMBL/GenBank/DDBJ databases">
        <authorList>
            <person name="Sun Q."/>
            <person name="Zhou Y."/>
        </authorList>
    </citation>
    <scope>NUCLEOTIDE SEQUENCE</scope>
    <source>
        <strain evidence="2">CGMCC 1.15320</strain>
    </source>
</reference>
<gene>
    <name evidence="2" type="ORF">GCM10011385_31890</name>
</gene>
<keyword evidence="1" id="KW-0812">Transmembrane</keyword>
<sequence>MELILALGAILTLALVWATVKFVGRGAGMAALLLGIVVTALLYVQLGLDR</sequence>